<dbReference type="AlphaFoldDB" id="A0A7C9JHS8"/>
<keyword evidence="3" id="KW-1185">Reference proteome</keyword>
<dbReference type="RefSeq" id="WP_161482248.1">
    <property type="nucleotide sequence ID" value="NZ_WXEW01000008.1"/>
</dbReference>
<comment type="caution">
    <text evidence="2">The sequence shown here is derived from an EMBL/GenBank/DDBJ whole genome shotgun (WGS) entry which is preliminary data.</text>
</comment>
<evidence type="ECO:0000256" key="1">
    <source>
        <dbReference type="SAM" id="Phobius"/>
    </source>
</evidence>
<gene>
    <name evidence="2" type="ORF">GT755_26000</name>
</gene>
<feature type="transmembrane region" description="Helical" evidence="1">
    <location>
        <begin position="75"/>
        <end position="96"/>
    </location>
</feature>
<protein>
    <submittedName>
        <fullName evidence="2">Uncharacterized protein</fullName>
    </submittedName>
</protein>
<keyword evidence="1" id="KW-0812">Transmembrane</keyword>
<dbReference type="EMBL" id="WXEW01000008">
    <property type="protein sequence ID" value="NAS25123.1"/>
    <property type="molecule type" value="Genomic_DNA"/>
</dbReference>
<dbReference type="Pfam" id="PF19744">
    <property type="entry name" value="DUF6232"/>
    <property type="match status" value="1"/>
</dbReference>
<keyword evidence="1" id="KW-0472">Membrane</keyword>
<feature type="transmembrane region" description="Helical" evidence="1">
    <location>
        <begin position="45"/>
        <end position="63"/>
    </location>
</feature>
<accession>A0A7C9JHS8</accession>
<evidence type="ECO:0000313" key="2">
    <source>
        <dbReference type="EMBL" id="NAS25123.1"/>
    </source>
</evidence>
<dbReference type="InterPro" id="IPR045629">
    <property type="entry name" value="DUF6232"/>
</dbReference>
<evidence type="ECO:0000313" key="3">
    <source>
        <dbReference type="Proteomes" id="UP000479526"/>
    </source>
</evidence>
<dbReference type="Proteomes" id="UP000479526">
    <property type="component" value="Unassembled WGS sequence"/>
</dbReference>
<proteinExistence type="predicted"/>
<keyword evidence="1" id="KW-1133">Transmembrane helix</keyword>
<sequence>MAKKKVGEIRISKRIVRIGHEVYPLANISRVQTLRIVYKGRLSTFHPLGQLVVVAALAAAAAFVAEEVFPEAREYLPVALAVAGVCGGLLAIQFLYRLIFRRNRYALTIETAGTQYTALWGTDLEEIRRIEGLVVAAIEDPPPTERSYTFNSPVYVGNTFGRDTFNVSGSGRATVNN</sequence>
<name>A0A7C9JHS8_9ACTN</name>
<organism evidence="2 3">
    <name type="scientific">Herbidospora solisilvae</name>
    <dbReference type="NCBI Taxonomy" id="2696284"/>
    <lineage>
        <taxon>Bacteria</taxon>
        <taxon>Bacillati</taxon>
        <taxon>Actinomycetota</taxon>
        <taxon>Actinomycetes</taxon>
        <taxon>Streptosporangiales</taxon>
        <taxon>Streptosporangiaceae</taxon>
        <taxon>Herbidospora</taxon>
    </lineage>
</organism>
<reference evidence="2 3" key="1">
    <citation type="submission" date="2020-01" db="EMBL/GenBank/DDBJ databases">
        <title>Herbidospora sp. NEAU-GS84 nov., a novel actinomycete isolated from soil.</title>
        <authorList>
            <person name="Han L."/>
        </authorList>
    </citation>
    <scope>NUCLEOTIDE SEQUENCE [LARGE SCALE GENOMIC DNA]</scope>
    <source>
        <strain evidence="2 3">NEAU-GS84</strain>
    </source>
</reference>